<evidence type="ECO:0000256" key="1">
    <source>
        <dbReference type="ARBA" id="ARBA00004202"/>
    </source>
</evidence>
<evidence type="ECO:0000256" key="5">
    <source>
        <dbReference type="ARBA" id="ARBA00022840"/>
    </source>
</evidence>
<sequence>MSHAVIEVEDLGKRYGGRPVLDGVSFTVAEGEIFGILGPNGAGKTTAVECVEGLRVPDTGTVRVLGMDPHAQGDRLRERIGVQLQETGLPGSIRVGEALELYSSFYREPRDLPGLLADWGLEDKRNVRYSKLSGGWRQRVHIALALVGRPRVAFLDELTTGLDPQARRDTWRLIRRVRESGVTVVLVSHFMDEVEELCDRVTVLDGGRVRATGTPAELIARVGGEHRMSFRPVDDLDPSLLTSLPGVTGVERDGRRVVVTGAGDFATAVTAALARDHVLVAELRIDRRTLDDAYPALTGRPLEV</sequence>
<gene>
    <name evidence="10" type="ORF">HNR61_003955</name>
</gene>
<proteinExistence type="predicted"/>
<keyword evidence="11" id="KW-1185">Reference proteome</keyword>
<dbReference type="InterPro" id="IPR003439">
    <property type="entry name" value="ABC_transporter-like_ATP-bd"/>
</dbReference>
<comment type="subcellular location">
    <subcellularLocation>
        <location evidence="1">Cell membrane</location>
        <topology evidence="1">Peripheral membrane protein</topology>
    </subcellularLocation>
</comment>
<organism evidence="10 11">
    <name type="scientific">Actinomadura namibiensis</name>
    <dbReference type="NCBI Taxonomy" id="182080"/>
    <lineage>
        <taxon>Bacteria</taxon>
        <taxon>Bacillati</taxon>
        <taxon>Actinomycetota</taxon>
        <taxon>Actinomycetes</taxon>
        <taxon>Streptosporangiales</taxon>
        <taxon>Thermomonosporaceae</taxon>
        <taxon>Actinomadura</taxon>
    </lineage>
</organism>
<dbReference type="PANTHER" id="PTHR42711">
    <property type="entry name" value="ABC TRANSPORTER ATP-BINDING PROTEIN"/>
    <property type="match status" value="1"/>
</dbReference>
<keyword evidence="3" id="KW-1003">Cell membrane</keyword>
<evidence type="ECO:0000256" key="2">
    <source>
        <dbReference type="ARBA" id="ARBA00022448"/>
    </source>
</evidence>
<dbReference type="Pfam" id="PF00005">
    <property type="entry name" value="ABC_tran"/>
    <property type="match status" value="1"/>
</dbReference>
<keyword evidence="6" id="KW-1278">Translocase</keyword>
<accession>A0A7W3QM88</accession>
<keyword evidence="7" id="KW-0472">Membrane</keyword>
<comment type="caution">
    <text evidence="10">The sequence shown here is derived from an EMBL/GenBank/DDBJ whole genome shotgun (WGS) entry which is preliminary data.</text>
</comment>
<evidence type="ECO:0000256" key="7">
    <source>
        <dbReference type="ARBA" id="ARBA00023136"/>
    </source>
</evidence>
<dbReference type="SUPFAM" id="SSF52540">
    <property type="entry name" value="P-loop containing nucleoside triphosphate hydrolases"/>
    <property type="match status" value="1"/>
</dbReference>
<reference evidence="10 11" key="1">
    <citation type="submission" date="2020-08" db="EMBL/GenBank/DDBJ databases">
        <title>Genomic Encyclopedia of Type Strains, Phase IV (KMG-IV): sequencing the most valuable type-strain genomes for metagenomic binning, comparative biology and taxonomic classification.</title>
        <authorList>
            <person name="Goeker M."/>
        </authorList>
    </citation>
    <scope>NUCLEOTIDE SEQUENCE [LARGE SCALE GENOMIC DNA]</scope>
    <source>
        <strain evidence="10 11">DSM 44197</strain>
    </source>
</reference>
<evidence type="ECO:0000256" key="4">
    <source>
        <dbReference type="ARBA" id="ARBA00022741"/>
    </source>
</evidence>
<name>A0A7W3QM88_ACTNM</name>
<dbReference type="RefSeq" id="WP_182844546.1">
    <property type="nucleotide sequence ID" value="NZ_BAAALP010000055.1"/>
</dbReference>
<dbReference type="CDD" id="cd03230">
    <property type="entry name" value="ABC_DR_subfamily_A"/>
    <property type="match status" value="1"/>
</dbReference>
<dbReference type="PANTHER" id="PTHR42711:SF16">
    <property type="entry name" value="ABC TRANSPORTER ATP-BINDING PROTEIN"/>
    <property type="match status" value="1"/>
</dbReference>
<dbReference type="AlphaFoldDB" id="A0A7W3QM88"/>
<evidence type="ECO:0000313" key="11">
    <source>
        <dbReference type="Proteomes" id="UP000572680"/>
    </source>
</evidence>
<dbReference type="EMBL" id="JACJIA010000004">
    <property type="protein sequence ID" value="MBA8952315.1"/>
    <property type="molecule type" value="Genomic_DNA"/>
</dbReference>
<keyword evidence="8" id="KW-0046">Antibiotic resistance</keyword>
<dbReference type="Gene3D" id="3.40.50.300">
    <property type="entry name" value="P-loop containing nucleotide triphosphate hydrolases"/>
    <property type="match status" value="1"/>
</dbReference>
<keyword evidence="2" id="KW-0813">Transport</keyword>
<dbReference type="SMART" id="SM00382">
    <property type="entry name" value="AAA"/>
    <property type="match status" value="1"/>
</dbReference>
<dbReference type="InterPro" id="IPR050763">
    <property type="entry name" value="ABC_transporter_ATP-binding"/>
</dbReference>
<keyword evidence="5 10" id="KW-0067">ATP-binding</keyword>
<evidence type="ECO:0000256" key="3">
    <source>
        <dbReference type="ARBA" id="ARBA00022475"/>
    </source>
</evidence>
<dbReference type="GO" id="GO:0046677">
    <property type="term" value="P:response to antibiotic"/>
    <property type="evidence" value="ECO:0007669"/>
    <property type="project" value="UniProtKB-KW"/>
</dbReference>
<dbReference type="InterPro" id="IPR003593">
    <property type="entry name" value="AAA+_ATPase"/>
</dbReference>
<dbReference type="InterPro" id="IPR027417">
    <property type="entry name" value="P-loop_NTPase"/>
</dbReference>
<keyword evidence="4" id="KW-0547">Nucleotide-binding</keyword>
<dbReference type="PROSITE" id="PS50893">
    <property type="entry name" value="ABC_TRANSPORTER_2"/>
    <property type="match status" value="1"/>
</dbReference>
<evidence type="ECO:0000313" key="10">
    <source>
        <dbReference type="EMBL" id="MBA8952315.1"/>
    </source>
</evidence>
<evidence type="ECO:0000256" key="6">
    <source>
        <dbReference type="ARBA" id="ARBA00022967"/>
    </source>
</evidence>
<feature type="domain" description="ABC transporter" evidence="9">
    <location>
        <begin position="6"/>
        <end position="231"/>
    </location>
</feature>
<dbReference type="GO" id="GO:0016887">
    <property type="term" value="F:ATP hydrolysis activity"/>
    <property type="evidence" value="ECO:0007669"/>
    <property type="project" value="InterPro"/>
</dbReference>
<protein>
    <submittedName>
        <fullName evidence="10">ABC-2 type transport system ATP-binding protein</fullName>
    </submittedName>
</protein>
<evidence type="ECO:0000256" key="8">
    <source>
        <dbReference type="ARBA" id="ARBA00023251"/>
    </source>
</evidence>
<dbReference type="GO" id="GO:0005886">
    <property type="term" value="C:plasma membrane"/>
    <property type="evidence" value="ECO:0007669"/>
    <property type="project" value="UniProtKB-SubCell"/>
</dbReference>
<evidence type="ECO:0000259" key="9">
    <source>
        <dbReference type="PROSITE" id="PS50893"/>
    </source>
</evidence>
<dbReference type="Proteomes" id="UP000572680">
    <property type="component" value="Unassembled WGS sequence"/>
</dbReference>
<dbReference type="FunFam" id="3.40.50.300:FF:000589">
    <property type="entry name" value="ABC transporter, ATP-binding subunit"/>
    <property type="match status" value="1"/>
</dbReference>
<dbReference type="GO" id="GO:0005524">
    <property type="term" value="F:ATP binding"/>
    <property type="evidence" value="ECO:0007669"/>
    <property type="project" value="UniProtKB-KW"/>
</dbReference>